<gene>
    <name evidence="4" type="ORF">BJB45_08925</name>
</gene>
<evidence type="ECO:0000259" key="3">
    <source>
        <dbReference type="Pfam" id="PF12146"/>
    </source>
</evidence>
<evidence type="ECO:0000256" key="1">
    <source>
        <dbReference type="ARBA" id="ARBA00022801"/>
    </source>
</evidence>
<dbReference type="EMBL" id="AVBC01000019">
    <property type="protein sequence ID" value="ERL52076.1"/>
    <property type="molecule type" value="Genomic_DNA"/>
</dbReference>
<sequence>MSQRVIQSKSALSDEGEAGDQDDLPEGALNVAFSSKGTVCRGWHFAPTQQPAHSTVLMAHGLGGTIDGGLVDYARQLSRAGYRVVAFDYRYFGRSDGKPRQLLTVGDQLADWTAAITFTQRLDPSAPLVLWGTSFSSGHVASLAARREDIAAVIAMNPMLDGLSSVLAKLRESGWMPVLKLTLGAFEDYLRGLVGIAPKYVAIVGEPGDLAAMTAPDAEQGVTRFAADNFVNSMSARMLLTLGLYRPIRRAGRIRCPVLLQLCLRDSVTPVAAAYRTAARLGRRATVKTYDAGHFDIYQGELQEAFLHDQLIFLERALSHT</sequence>
<feature type="domain" description="Serine aminopeptidase S33" evidence="3">
    <location>
        <begin position="51"/>
        <end position="293"/>
    </location>
</feature>
<feature type="compositionally biased region" description="Acidic residues" evidence="2">
    <location>
        <begin position="14"/>
        <end position="25"/>
    </location>
</feature>
<dbReference type="Pfam" id="PF12146">
    <property type="entry name" value="Hydrolase_4"/>
    <property type="match status" value="1"/>
</dbReference>
<proteinExistence type="predicted"/>
<dbReference type="SUPFAM" id="SSF53474">
    <property type="entry name" value="alpha/beta-Hydrolases"/>
    <property type="match status" value="1"/>
</dbReference>
<accession>W1NA35</accession>
<dbReference type="InterPro" id="IPR022742">
    <property type="entry name" value="Hydrolase_4"/>
</dbReference>
<evidence type="ECO:0000313" key="4">
    <source>
        <dbReference type="EMBL" id="ERL52076.1"/>
    </source>
</evidence>
<evidence type="ECO:0000256" key="2">
    <source>
        <dbReference type="SAM" id="MobiDB-lite"/>
    </source>
</evidence>
<dbReference type="OrthoDB" id="9805123at2"/>
<evidence type="ECO:0000313" key="5">
    <source>
        <dbReference type="Proteomes" id="UP000019113"/>
    </source>
</evidence>
<comment type="caution">
    <text evidence="4">The sequence shown here is derived from an EMBL/GenBank/DDBJ whole genome shotgun (WGS) entry which is preliminary data.</text>
</comment>
<dbReference type="GO" id="GO:0052689">
    <property type="term" value="F:carboxylic ester hydrolase activity"/>
    <property type="evidence" value="ECO:0007669"/>
    <property type="project" value="UniProtKB-ARBA"/>
</dbReference>
<dbReference type="Gene3D" id="3.40.50.1820">
    <property type="entry name" value="alpha/beta hydrolase"/>
    <property type="match status" value="1"/>
</dbReference>
<protein>
    <recommendedName>
        <fullName evidence="3">Serine aminopeptidase S33 domain-containing protein</fullName>
    </recommendedName>
</protein>
<dbReference type="AlphaFoldDB" id="W1NA35"/>
<dbReference type="PANTHER" id="PTHR22946:SF9">
    <property type="entry name" value="POLYKETIDE TRANSFERASE AF380"/>
    <property type="match status" value="1"/>
</dbReference>
<dbReference type="InterPro" id="IPR050261">
    <property type="entry name" value="FrsA_esterase"/>
</dbReference>
<dbReference type="eggNOG" id="COG1073">
    <property type="taxonomic scope" value="Bacteria"/>
</dbReference>
<dbReference type="Proteomes" id="UP000019113">
    <property type="component" value="Unassembled WGS sequence"/>
</dbReference>
<dbReference type="InterPro" id="IPR029058">
    <property type="entry name" value="AB_hydrolase_fold"/>
</dbReference>
<reference evidence="4 5" key="1">
    <citation type="submission" date="2013-08" db="EMBL/GenBank/DDBJ databases">
        <title>draft genome of Halomonas huanghegensis, strain BJGMM-B45T.</title>
        <authorList>
            <person name="Miao C."/>
            <person name="Wan Y."/>
            <person name="Jin W."/>
        </authorList>
    </citation>
    <scope>NUCLEOTIDE SEQUENCE [LARGE SCALE GENOMIC DNA]</scope>
    <source>
        <strain evidence="4 5">BJGMM-B45</strain>
    </source>
</reference>
<name>W1NA35_9GAMM</name>
<feature type="region of interest" description="Disordered" evidence="2">
    <location>
        <begin position="1"/>
        <end position="27"/>
    </location>
</feature>
<dbReference type="PATRIC" id="fig|1178482.3.peg.946"/>
<feature type="compositionally biased region" description="Polar residues" evidence="2">
    <location>
        <begin position="1"/>
        <end position="11"/>
    </location>
</feature>
<dbReference type="PANTHER" id="PTHR22946">
    <property type="entry name" value="DIENELACTONE HYDROLASE DOMAIN-CONTAINING PROTEIN-RELATED"/>
    <property type="match status" value="1"/>
</dbReference>
<keyword evidence="5" id="KW-1185">Reference proteome</keyword>
<keyword evidence="1" id="KW-0378">Hydrolase</keyword>
<organism evidence="4 5">
    <name type="scientific">Halomonas huangheensis</name>
    <dbReference type="NCBI Taxonomy" id="1178482"/>
    <lineage>
        <taxon>Bacteria</taxon>
        <taxon>Pseudomonadati</taxon>
        <taxon>Pseudomonadota</taxon>
        <taxon>Gammaproteobacteria</taxon>
        <taxon>Oceanospirillales</taxon>
        <taxon>Halomonadaceae</taxon>
        <taxon>Halomonas</taxon>
    </lineage>
</organism>
<dbReference type="RefSeq" id="WP_021817908.1">
    <property type="nucleotide sequence ID" value="NZ_AVBC01000019.1"/>
</dbReference>